<dbReference type="InterPro" id="IPR011051">
    <property type="entry name" value="RmlC_Cupin_sf"/>
</dbReference>
<keyword evidence="2" id="KW-0805">Transcription regulation</keyword>
<dbReference type="InterPro" id="IPR018062">
    <property type="entry name" value="HTH_AraC-typ_CS"/>
</dbReference>
<evidence type="ECO:0000256" key="3">
    <source>
        <dbReference type="ARBA" id="ARBA00023125"/>
    </source>
</evidence>
<evidence type="ECO:0000256" key="5">
    <source>
        <dbReference type="ARBA" id="ARBA00074140"/>
    </source>
</evidence>
<dbReference type="Pfam" id="PF07883">
    <property type="entry name" value="Cupin_2"/>
    <property type="match status" value="1"/>
</dbReference>
<dbReference type="GO" id="GO:0043565">
    <property type="term" value="F:sequence-specific DNA binding"/>
    <property type="evidence" value="ECO:0007669"/>
    <property type="project" value="InterPro"/>
</dbReference>
<evidence type="ECO:0000256" key="2">
    <source>
        <dbReference type="ARBA" id="ARBA00023015"/>
    </source>
</evidence>
<accession>A0A5C1YHZ1</accession>
<dbReference type="PROSITE" id="PS00041">
    <property type="entry name" value="HTH_ARAC_FAMILY_1"/>
    <property type="match status" value="1"/>
</dbReference>
<evidence type="ECO:0000259" key="7">
    <source>
        <dbReference type="PROSITE" id="PS01124"/>
    </source>
</evidence>
<dbReference type="OrthoDB" id="2039152at2"/>
<reference evidence="8 9" key="1">
    <citation type="submission" date="2019-09" db="EMBL/GenBank/DDBJ databases">
        <title>Genome sequencing of strain KACC 19306.</title>
        <authorList>
            <person name="Heo J."/>
            <person name="Kim S.-J."/>
            <person name="Kim J.-S."/>
            <person name="Hong S.-B."/>
            <person name="Kwon S.-W."/>
        </authorList>
    </citation>
    <scope>NUCLEOTIDE SEQUENCE [LARGE SCALE GENOMIC DNA]</scope>
    <source>
        <strain evidence="8 9">KACC 19306</strain>
    </source>
</reference>
<dbReference type="PANTHER" id="PTHR11019:SF199">
    <property type="entry name" value="HTH-TYPE TRANSCRIPTIONAL REGULATOR NIMR"/>
    <property type="match status" value="1"/>
</dbReference>
<name>A0A5C1YHZ1_9MICO</name>
<dbReference type="PANTHER" id="PTHR11019">
    <property type="entry name" value="HTH-TYPE TRANSCRIPTIONAL REGULATOR NIMR"/>
    <property type="match status" value="1"/>
</dbReference>
<evidence type="ECO:0000256" key="1">
    <source>
        <dbReference type="ARBA" id="ARBA00022491"/>
    </source>
</evidence>
<evidence type="ECO:0000313" key="8">
    <source>
        <dbReference type="EMBL" id="QEO14657.1"/>
    </source>
</evidence>
<dbReference type="PROSITE" id="PS01124">
    <property type="entry name" value="HTH_ARAC_FAMILY_2"/>
    <property type="match status" value="1"/>
</dbReference>
<dbReference type="KEGG" id="ail:FLP10_09715"/>
<dbReference type="SUPFAM" id="SSF46689">
    <property type="entry name" value="Homeodomain-like"/>
    <property type="match status" value="1"/>
</dbReference>
<dbReference type="Pfam" id="PF12833">
    <property type="entry name" value="HTH_18"/>
    <property type="match status" value="1"/>
</dbReference>
<evidence type="ECO:0000256" key="6">
    <source>
        <dbReference type="ARBA" id="ARBA00079449"/>
    </source>
</evidence>
<dbReference type="EMBL" id="CP043505">
    <property type="protein sequence ID" value="QEO14657.1"/>
    <property type="molecule type" value="Genomic_DNA"/>
</dbReference>
<dbReference type="GO" id="GO:0003700">
    <property type="term" value="F:DNA-binding transcription factor activity"/>
    <property type="evidence" value="ECO:0007669"/>
    <property type="project" value="InterPro"/>
</dbReference>
<evidence type="ECO:0000313" key="9">
    <source>
        <dbReference type="Proteomes" id="UP000324678"/>
    </source>
</evidence>
<dbReference type="RefSeq" id="WP_149160676.1">
    <property type="nucleotide sequence ID" value="NZ_CP043505.1"/>
</dbReference>
<keyword evidence="4" id="KW-0804">Transcription</keyword>
<keyword evidence="3" id="KW-0238">DNA-binding</keyword>
<protein>
    <recommendedName>
        <fullName evidence="5">HTH-type transcriptional regulator RipA</fullName>
    </recommendedName>
    <alternativeName>
        <fullName evidence="6">Repressor of iron proteins A</fullName>
    </alternativeName>
</protein>
<dbReference type="SMART" id="SM00342">
    <property type="entry name" value="HTH_ARAC"/>
    <property type="match status" value="1"/>
</dbReference>
<dbReference type="FunFam" id="1.10.10.60:FF:000132">
    <property type="entry name" value="AraC family transcriptional regulator"/>
    <property type="match status" value="1"/>
</dbReference>
<dbReference type="SUPFAM" id="SSF51182">
    <property type="entry name" value="RmlC-like cupins"/>
    <property type="match status" value="1"/>
</dbReference>
<keyword evidence="9" id="KW-1185">Reference proteome</keyword>
<dbReference type="AlphaFoldDB" id="A0A5C1YHZ1"/>
<dbReference type="Gene3D" id="1.10.10.60">
    <property type="entry name" value="Homeodomain-like"/>
    <property type="match status" value="1"/>
</dbReference>
<dbReference type="InterPro" id="IPR018060">
    <property type="entry name" value="HTH_AraC"/>
</dbReference>
<dbReference type="Gene3D" id="2.60.120.10">
    <property type="entry name" value="Jelly Rolls"/>
    <property type="match status" value="1"/>
</dbReference>
<feature type="domain" description="HTH araC/xylS-type" evidence="7">
    <location>
        <begin position="151"/>
        <end position="248"/>
    </location>
</feature>
<sequence>MTATMNASLGAVRLRDQTTHRHDVDELTWVVDGSCTVEVDRQRWIVDTRQALVIPAGVEHTVIPRPDSIVFPLLFPDGLSGPHDADEERPDVASARLIARTPALELCARALLQPGLAEASALDAARRAAHELVVAAEASDMPALPADSRARTVARAILEHPATHESLDDWAARVHTSGKTLQRHFVKDTGLSFQHWRVNARLALARRRIEHGEGVLTAARAVGYANASAFIAAFRRRYGVTPGTLAVRAPSRGTNAARSRAPLG</sequence>
<evidence type="ECO:0000256" key="4">
    <source>
        <dbReference type="ARBA" id="ARBA00023163"/>
    </source>
</evidence>
<dbReference type="InterPro" id="IPR013096">
    <property type="entry name" value="Cupin_2"/>
</dbReference>
<proteinExistence type="predicted"/>
<dbReference type="InterPro" id="IPR014710">
    <property type="entry name" value="RmlC-like_jellyroll"/>
</dbReference>
<keyword evidence="1" id="KW-0678">Repressor</keyword>
<organism evidence="8 9">
    <name type="scientific">Agromyces intestinalis</name>
    <dbReference type="NCBI Taxonomy" id="2592652"/>
    <lineage>
        <taxon>Bacteria</taxon>
        <taxon>Bacillati</taxon>
        <taxon>Actinomycetota</taxon>
        <taxon>Actinomycetes</taxon>
        <taxon>Micrococcales</taxon>
        <taxon>Microbacteriaceae</taxon>
        <taxon>Agromyces</taxon>
    </lineage>
</organism>
<gene>
    <name evidence="8" type="ORF">FLP10_09715</name>
</gene>
<dbReference type="Proteomes" id="UP000324678">
    <property type="component" value="Chromosome"/>
</dbReference>
<dbReference type="InterPro" id="IPR009057">
    <property type="entry name" value="Homeodomain-like_sf"/>
</dbReference>